<dbReference type="InterPro" id="IPR025857">
    <property type="entry name" value="MacB_PCD"/>
</dbReference>
<dbReference type="Pfam" id="PF02687">
    <property type="entry name" value="FtsX"/>
    <property type="match status" value="1"/>
</dbReference>
<dbReference type="RefSeq" id="WP_330198466.1">
    <property type="nucleotide sequence ID" value="NZ_JAZDRP010000003.1"/>
</dbReference>
<feature type="transmembrane region" description="Helical" evidence="7">
    <location>
        <begin position="48"/>
        <end position="69"/>
    </location>
</feature>
<feature type="transmembrane region" description="Helical" evidence="7">
    <location>
        <begin position="353"/>
        <end position="377"/>
    </location>
</feature>
<evidence type="ECO:0000259" key="8">
    <source>
        <dbReference type="Pfam" id="PF02687"/>
    </source>
</evidence>
<evidence type="ECO:0000256" key="2">
    <source>
        <dbReference type="ARBA" id="ARBA00022475"/>
    </source>
</evidence>
<keyword evidence="3 7" id="KW-0812">Transmembrane</keyword>
<feature type="transmembrane region" description="Helical" evidence="7">
    <location>
        <begin position="309"/>
        <end position="332"/>
    </location>
</feature>
<evidence type="ECO:0000256" key="5">
    <source>
        <dbReference type="ARBA" id="ARBA00023136"/>
    </source>
</evidence>
<organism evidence="10 11">
    <name type="scientific">Hyphobacterium lacteum</name>
    <dbReference type="NCBI Taxonomy" id="3116575"/>
    <lineage>
        <taxon>Bacteria</taxon>
        <taxon>Pseudomonadati</taxon>
        <taxon>Pseudomonadota</taxon>
        <taxon>Alphaproteobacteria</taxon>
        <taxon>Maricaulales</taxon>
        <taxon>Maricaulaceae</taxon>
        <taxon>Hyphobacterium</taxon>
    </lineage>
</organism>
<keyword evidence="4 7" id="KW-1133">Transmembrane helix</keyword>
<keyword evidence="5 7" id="KW-0472">Membrane</keyword>
<evidence type="ECO:0000256" key="6">
    <source>
        <dbReference type="ARBA" id="ARBA00038076"/>
    </source>
</evidence>
<feature type="domain" description="ABC3 transporter permease C-terminal" evidence="8">
    <location>
        <begin position="313"/>
        <end position="420"/>
    </location>
</feature>
<evidence type="ECO:0000256" key="1">
    <source>
        <dbReference type="ARBA" id="ARBA00004651"/>
    </source>
</evidence>
<dbReference type="InterPro" id="IPR050250">
    <property type="entry name" value="Macrolide_Exporter_MacB"/>
</dbReference>
<comment type="caution">
    <text evidence="10">The sequence shown here is derived from an EMBL/GenBank/DDBJ whole genome shotgun (WGS) entry which is preliminary data.</text>
</comment>
<dbReference type="EMBL" id="JAZDRP010000003">
    <property type="protein sequence ID" value="MEE2525803.1"/>
    <property type="molecule type" value="Genomic_DNA"/>
</dbReference>
<evidence type="ECO:0000256" key="3">
    <source>
        <dbReference type="ARBA" id="ARBA00022692"/>
    </source>
</evidence>
<feature type="domain" description="MacB-like periplasmic core" evidence="9">
    <location>
        <begin position="49"/>
        <end position="261"/>
    </location>
</feature>
<comment type="similarity">
    <text evidence="6">Belongs to the ABC-4 integral membrane protein family.</text>
</comment>
<keyword evidence="2" id="KW-1003">Cell membrane</keyword>
<gene>
    <name evidence="10" type="ORF">V0U79_05445</name>
</gene>
<evidence type="ECO:0000256" key="7">
    <source>
        <dbReference type="SAM" id="Phobius"/>
    </source>
</evidence>
<dbReference type="InterPro" id="IPR003838">
    <property type="entry name" value="ABC3_permease_C"/>
</dbReference>
<proteinExistence type="inferred from homology"/>
<accession>A0ABU7LPF7</accession>
<protein>
    <submittedName>
        <fullName evidence="10">ABC transporter permease</fullName>
    </submittedName>
</protein>
<name>A0ABU7LPF7_9PROT</name>
<evidence type="ECO:0000259" key="9">
    <source>
        <dbReference type="Pfam" id="PF12704"/>
    </source>
</evidence>
<evidence type="ECO:0000313" key="10">
    <source>
        <dbReference type="EMBL" id="MEE2525803.1"/>
    </source>
</evidence>
<dbReference type="PANTHER" id="PTHR30572">
    <property type="entry name" value="MEMBRANE COMPONENT OF TRANSPORTER-RELATED"/>
    <property type="match status" value="1"/>
</dbReference>
<dbReference type="PANTHER" id="PTHR30572:SF4">
    <property type="entry name" value="ABC TRANSPORTER PERMEASE YTRF"/>
    <property type="match status" value="1"/>
</dbReference>
<evidence type="ECO:0000256" key="4">
    <source>
        <dbReference type="ARBA" id="ARBA00022989"/>
    </source>
</evidence>
<comment type="subcellular location">
    <subcellularLocation>
        <location evidence="1">Cell membrane</location>
        <topology evidence="1">Multi-pass membrane protein</topology>
    </subcellularLocation>
</comment>
<dbReference type="Pfam" id="PF12704">
    <property type="entry name" value="MacB_PCD"/>
    <property type="match status" value="1"/>
</dbReference>
<dbReference type="Proteomes" id="UP001354971">
    <property type="component" value="Unassembled WGS sequence"/>
</dbReference>
<evidence type="ECO:0000313" key="11">
    <source>
        <dbReference type="Proteomes" id="UP001354971"/>
    </source>
</evidence>
<feature type="transmembrane region" description="Helical" evidence="7">
    <location>
        <begin position="397"/>
        <end position="417"/>
    </location>
</feature>
<reference evidence="10 11" key="1">
    <citation type="submission" date="2024-01" db="EMBL/GenBank/DDBJ databases">
        <title>Hyphobacterium bacterium isolated from marine sediment.</title>
        <authorList>
            <person name="Zhao S."/>
        </authorList>
    </citation>
    <scope>NUCLEOTIDE SEQUENCE [LARGE SCALE GENOMIC DNA]</scope>
    <source>
        <strain evidence="11">HN65</strain>
    </source>
</reference>
<sequence>MAASGTSRPGFLQWLLAYVREAPRKVQQRLGENIILAQLAILSRPVRAALMVLTLGAGVCVVSLSTAIISGFSGEIERLAFGAYARSLVITPNYLAGESSRIARLSDLDRLNEMFGEDLVEGHAAWRIGRQVPAAYQDQRADITVFGVRGDYRFEADMNIAQGRHLEPEDLDSSRRVCLLGSDAAASLFGGNRAAGQTIRLNGLSCYVQGVFEPGETVIASRYADAVIAPFDAAARYFMPNDHLAPNEASRLTIVLRSRDQLYDARHTADRVLRRLHGVPQSQASPFLFADPNAPTRAMEQQRDLLTRLLTGIAGIAMVASLLAFAGASWTLTEMRRRNIAIQAIHGASYMDILIQFATENLILGLMGGLAGIAAALVIAPLSTTWLGWPAQFDPNVLTGSVLLGTLSGVIAGALSAHRAAVTRPGIAIAG</sequence>
<keyword evidence="11" id="KW-1185">Reference proteome</keyword>